<dbReference type="GeneTree" id="ENSGT00950000183086"/>
<comment type="subcellular location">
    <subcellularLocation>
        <location evidence="1">Endoplasmic reticulum membrane</location>
        <topology evidence="1">Single-pass type I membrane protein</topology>
    </subcellularLocation>
    <subcellularLocation>
        <location evidence="2">Golgi apparatus membrane</location>
        <topology evidence="2">Single-pass type I membrane protein</topology>
    </subcellularLocation>
    <subcellularLocation>
        <location evidence="14">Postsynaptic cell membrane</location>
        <topology evidence="14">Single-pass type I membrane protein</topology>
    </subcellularLocation>
</comment>
<dbReference type="Gene3D" id="2.60.40.60">
    <property type="entry name" value="Cadherins"/>
    <property type="match status" value="2"/>
</dbReference>
<evidence type="ECO:0000256" key="9">
    <source>
        <dbReference type="ARBA" id="ARBA00022989"/>
    </source>
</evidence>
<evidence type="ECO:0000256" key="10">
    <source>
        <dbReference type="ARBA" id="ARBA00023018"/>
    </source>
</evidence>
<sequence length="715" mass="80210">VRFSVFLVLGSRASAWIETSVQLIEEKKYPFLPVHCISPSMSAGEICAFNIHGLDAPFEAVVLNGTSGEGQLRARGLVDCELQKEYTFIIQAHDCGSGPRGTEGKKSHKAVVHIQVDDVNEFAPVFREPQYHAAVTEGKIYDSILQVEATDQDCSPQYSQICNYQITTTNSPFAIDRNGNIRNTEKLSYDSQQHYEILVTAWDCGQKRALHPVPVHIDVKPVCKPGWQVVGETLSVFKSTPTSLQLFTPPICDKEWHYYVINVEFPAVTLFVDGVTYDPYLVTDDWPIHPSQIDVQLTVGACWQGGWPRFTQYFRGSLSGLTVRPGKIESQKVISCLQACKEGLDINSLESLDKSIKFHFNPAQSILVMEAEDLQNMNTAVRKVAYINSRQFPTPGIRRLKVSTAVQCFGEDTCITIPDMDAVVMVLQPSEPRITISGAERLSRPAADFRASGGIFLFQDLHIISTVTRMESEFEAETVTMEPHNRQILFSPMEIIHNLDYCDVLVLGEELSPEHESLQLHRSSMLGKHLDATNSTSGMSIYGVDSMSTYEQVIRQVRYYNWRPEQQTERRFRLTCSELNGRYTSNEFNLEVIIILAMLFTNQKRIGTSDSGFHSKLDVNGNMLVTLFFLLSGVPSAATVIIVVCIAALVVVVVLGIYHIHVTHQQEVRLEDTAKEEDESWDDSALTITVNPMEVGESFWGGVTLRWRSEASNLF</sequence>
<reference evidence="20" key="2">
    <citation type="submission" date="2025-09" db="UniProtKB">
        <authorList>
            <consortium name="Ensembl"/>
        </authorList>
    </citation>
    <scope>IDENTIFICATION</scope>
</reference>
<evidence type="ECO:0000256" key="5">
    <source>
        <dbReference type="ARBA" id="ARBA00022729"/>
    </source>
</evidence>
<dbReference type="Proteomes" id="UP000694383">
    <property type="component" value="Unplaced"/>
</dbReference>
<dbReference type="FunFam" id="2.60.40.60:FF:000085">
    <property type="entry name" value="Calsyntenin 1"/>
    <property type="match status" value="1"/>
</dbReference>
<evidence type="ECO:0000256" key="14">
    <source>
        <dbReference type="ARBA" id="ARBA00035006"/>
    </source>
</evidence>
<evidence type="ECO:0000256" key="3">
    <source>
        <dbReference type="ARBA" id="ARBA00022475"/>
    </source>
</evidence>
<protein>
    <submittedName>
        <fullName evidence="20">Calsyntenin 2</fullName>
    </submittedName>
</protein>
<evidence type="ECO:0000256" key="17">
    <source>
        <dbReference type="SAM" id="Phobius"/>
    </source>
</evidence>
<evidence type="ECO:0000256" key="11">
    <source>
        <dbReference type="ARBA" id="ARBA00023136"/>
    </source>
</evidence>
<proteinExistence type="inferred from homology"/>
<dbReference type="InterPro" id="IPR045588">
    <property type="entry name" value="CLSTN_C"/>
</dbReference>
<dbReference type="GO" id="GO:0045211">
    <property type="term" value="C:postsynaptic membrane"/>
    <property type="evidence" value="ECO:0007669"/>
    <property type="project" value="UniProtKB-SubCell"/>
</dbReference>
<dbReference type="SMART" id="SM00112">
    <property type="entry name" value="CA"/>
    <property type="match status" value="2"/>
</dbReference>
<feature type="domain" description="Cadherin" evidence="19">
    <location>
        <begin position="49"/>
        <end position="126"/>
    </location>
</feature>
<dbReference type="InterPro" id="IPR015919">
    <property type="entry name" value="Cadherin-like_sf"/>
</dbReference>
<dbReference type="PANTHER" id="PTHR14139:SF3">
    <property type="entry name" value="CALSYNTENIN-2"/>
    <property type="match status" value="1"/>
</dbReference>
<dbReference type="Pfam" id="PF19699">
    <property type="entry name" value="CLSTN_C"/>
    <property type="match status" value="1"/>
</dbReference>
<evidence type="ECO:0000256" key="8">
    <source>
        <dbReference type="ARBA" id="ARBA00022889"/>
    </source>
</evidence>
<accession>A0A8C7X850</accession>
<keyword evidence="11 17" id="KW-0472">Membrane</keyword>
<keyword evidence="9 17" id="KW-1133">Transmembrane helix</keyword>
<feature type="domain" description="Cadherin" evidence="19">
    <location>
        <begin position="127"/>
        <end position="227"/>
    </location>
</feature>
<organism evidence="20 21">
    <name type="scientific">Oryzias sinensis</name>
    <name type="common">Chinese medaka</name>
    <dbReference type="NCBI Taxonomy" id="183150"/>
    <lineage>
        <taxon>Eukaryota</taxon>
        <taxon>Metazoa</taxon>
        <taxon>Chordata</taxon>
        <taxon>Craniata</taxon>
        <taxon>Vertebrata</taxon>
        <taxon>Euteleostomi</taxon>
        <taxon>Actinopterygii</taxon>
        <taxon>Neopterygii</taxon>
        <taxon>Teleostei</taxon>
        <taxon>Neoteleostei</taxon>
        <taxon>Acanthomorphata</taxon>
        <taxon>Ovalentaria</taxon>
        <taxon>Atherinomorphae</taxon>
        <taxon>Beloniformes</taxon>
        <taxon>Adrianichthyidae</taxon>
        <taxon>Oryziinae</taxon>
        <taxon>Oryzias</taxon>
    </lineage>
</organism>
<keyword evidence="6" id="KW-0677">Repeat</keyword>
<dbReference type="FunFam" id="2.60.40.60:FF:000025">
    <property type="entry name" value="Calsyntenin 1"/>
    <property type="match status" value="1"/>
</dbReference>
<dbReference type="Ensembl" id="ENSOSIT00000010121.1">
    <property type="protein sequence ID" value="ENSOSIP00000009496.1"/>
    <property type="gene ID" value="ENSOSIG00000005916.1"/>
</dbReference>
<reference evidence="20" key="1">
    <citation type="submission" date="2025-08" db="UniProtKB">
        <authorList>
            <consortium name="Ensembl"/>
        </authorList>
    </citation>
    <scope>IDENTIFICATION</scope>
</reference>
<keyword evidence="8" id="KW-0130">Cell adhesion</keyword>
<dbReference type="GO" id="GO:0051965">
    <property type="term" value="P:positive regulation of synapse assembly"/>
    <property type="evidence" value="ECO:0007669"/>
    <property type="project" value="TreeGrafter"/>
</dbReference>
<dbReference type="Pfam" id="PF00028">
    <property type="entry name" value="Cadherin"/>
    <property type="match status" value="1"/>
</dbReference>
<dbReference type="GO" id="GO:0005509">
    <property type="term" value="F:calcium ion binding"/>
    <property type="evidence" value="ECO:0007669"/>
    <property type="project" value="UniProtKB-UniRule"/>
</dbReference>
<comment type="similarity">
    <text evidence="15">Belongs to the calsyntenin family.</text>
</comment>
<dbReference type="PROSITE" id="PS50268">
    <property type="entry name" value="CADHERIN_2"/>
    <property type="match status" value="2"/>
</dbReference>
<evidence type="ECO:0000313" key="21">
    <source>
        <dbReference type="Proteomes" id="UP000694383"/>
    </source>
</evidence>
<dbReference type="PANTHER" id="PTHR14139">
    <property type="entry name" value="CALSYNTENIN"/>
    <property type="match status" value="1"/>
</dbReference>
<dbReference type="GO" id="GO:0007156">
    <property type="term" value="P:homophilic cell adhesion via plasma membrane adhesion molecules"/>
    <property type="evidence" value="ECO:0007669"/>
    <property type="project" value="InterPro"/>
</dbReference>
<keyword evidence="4 17" id="KW-0812">Transmembrane</keyword>
<keyword evidence="3" id="KW-1003">Cell membrane</keyword>
<evidence type="ECO:0000313" key="20">
    <source>
        <dbReference type="Ensembl" id="ENSOSIP00000009496.1"/>
    </source>
</evidence>
<evidence type="ECO:0000256" key="13">
    <source>
        <dbReference type="ARBA" id="ARBA00023257"/>
    </source>
</evidence>
<feature type="chain" id="PRO_5034903115" evidence="18">
    <location>
        <begin position="16"/>
        <end position="715"/>
    </location>
</feature>
<evidence type="ECO:0000256" key="16">
    <source>
        <dbReference type="PROSITE-ProRule" id="PRU00043"/>
    </source>
</evidence>
<dbReference type="InterPro" id="IPR002126">
    <property type="entry name" value="Cadherin-like_dom"/>
</dbReference>
<dbReference type="PRINTS" id="PR00205">
    <property type="entry name" value="CADHERIN"/>
</dbReference>
<evidence type="ECO:0000256" key="6">
    <source>
        <dbReference type="ARBA" id="ARBA00022737"/>
    </source>
</evidence>
<evidence type="ECO:0000256" key="2">
    <source>
        <dbReference type="ARBA" id="ARBA00004614"/>
    </source>
</evidence>
<dbReference type="CDD" id="cd11304">
    <property type="entry name" value="Cadherin_repeat"/>
    <property type="match status" value="2"/>
</dbReference>
<dbReference type="GO" id="GO:0005789">
    <property type="term" value="C:endoplasmic reticulum membrane"/>
    <property type="evidence" value="ECO:0007669"/>
    <property type="project" value="UniProtKB-SubCell"/>
</dbReference>
<dbReference type="GO" id="GO:0000139">
    <property type="term" value="C:Golgi membrane"/>
    <property type="evidence" value="ECO:0007669"/>
    <property type="project" value="UniProtKB-SubCell"/>
</dbReference>
<evidence type="ECO:0000259" key="19">
    <source>
        <dbReference type="PROSITE" id="PS50268"/>
    </source>
</evidence>
<keyword evidence="5 18" id="KW-0732">Signal</keyword>
<name>A0A8C7X850_9TELE</name>
<evidence type="ECO:0000256" key="15">
    <source>
        <dbReference type="ARBA" id="ARBA00035015"/>
    </source>
</evidence>
<evidence type="ECO:0000256" key="7">
    <source>
        <dbReference type="ARBA" id="ARBA00022837"/>
    </source>
</evidence>
<evidence type="ECO:0000256" key="18">
    <source>
        <dbReference type="SAM" id="SignalP"/>
    </source>
</evidence>
<dbReference type="SUPFAM" id="SSF49899">
    <property type="entry name" value="Concanavalin A-like lectins/glucanases"/>
    <property type="match status" value="1"/>
</dbReference>
<dbReference type="SUPFAM" id="SSF49313">
    <property type="entry name" value="Cadherin-like"/>
    <property type="match status" value="2"/>
</dbReference>
<keyword evidence="7 16" id="KW-0106">Calcium</keyword>
<dbReference type="AlphaFoldDB" id="A0A8C7X850"/>
<evidence type="ECO:0000256" key="4">
    <source>
        <dbReference type="ARBA" id="ARBA00022692"/>
    </source>
</evidence>
<feature type="signal peptide" evidence="18">
    <location>
        <begin position="1"/>
        <end position="15"/>
    </location>
</feature>
<feature type="transmembrane region" description="Helical" evidence="17">
    <location>
        <begin position="627"/>
        <end position="660"/>
    </location>
</feature>
<keyword evidence="21" id="KW-1185">Reference proteome</keyword>
<evidence type="ECO:0000256" key="12">
    <source>
        <dbReference type="ARBA" id="ARBA00023180"/>
    </source>
</evidence>
<keyword evidence="13" id="KW-0628">Postsynaptic cell membrane</keyword>
<dbReference type="GO" id="GO:0009986">
    <property type="term" value="C:cell surface"/>
    <property type="evidence" value="ECO:0007669"/>
    <property type="project" value="TreeGrafter"/>
</dbReference>
<dbReference type="GO" id="GO:0050806">
    <property type="term" value="P:positive regulation of synaptic transmission"/>
    <property type="evidence" value="ECO:0007669"/>
    <property type="project" value="TreeGrafter"/>
</dbReference>
<keyword evidence="10" id="KW-0770">Synapse</keyword>
<keyword evidence="12" id="KW-0325">Glycoprotein</keyword>
<dbReference type="InterPro" id="IPR013320">
    <property type="entry name" value="ConA-like_dom_sf"/>
</dbReference>
<evidence type="ECO:0000256" key="1">
    <source>
        <dbReference type="ARBA" id="ARBA00004115"/>
    </source>
</evidence>